<organism evidence="1 2">
    <name type="scientific">Ancylostoma ceylanicum</name>
    <dbReference type="NCBI Taxonomy" id="53326"/>
    <lineage>
        <taxon>Eukaryota</taxon>
        <taxon>Metazoa</taxon>
        <taxon>Ecdysozoa</taxon>
        <taxon>Nematoda</taxon>
        <taxon>Chromadorea</taxon>
        <taxon>Rhabditida</taxon>
        <taxon>Rhabditina</taxon>
        <taxon>Rhabditomorpha</taxon>
        <taxon>Strongyloidea</taxon>
        <taxon>Ancylostomatidae</taxon>
        <taxon>Ancylostomatinae</taxon>
        <taxon>Ancylostoma</taxon>
    </lineage>
</organism>
<accession>A0A016UMY7</accession>
<dbReference type="Proteomes" id="UP000024635">
    <property type="component" value="Unassembled WGS sequence"/>
</dbReference>
<reference evidence="2" key="1">
    <citation type="journal article" date="2015" name="Nat. Genet.">
        <title>The genome and transcriptome of the zoonotic hookworm Ancylostoma ceylanicum identify infection-specific gene families.</title>
        <authorList>
            <person name="Schwarz E.M."/>
            <person name="Hu Y."/>
            <person name="Antoshechkin I."/>
            <person name="Miller M.M."/>
            <person name="Sternberg P.W."/>
            <person name="Aroian R.V."/>
        </authorList>
    </citation>
    <scope>NUCLEOTIDE SEQUENCE</scope>
    <source>
        <strain evidence="2">HY135</strain>
    </source>
</reference>
<sequence>MTINLDEPSTIRVDGNDLHRNDYPKYLGSTLSVDGNLAHEVVARVNAAWLKCRSMTGVLCDEKCPRSLQVKGVSSIRSIRGTVWRRMLVSQ</sequence>
<dbReference type="OrthoDB" id="5849210at2759"/>
<comment type="caution">
    <text evidence="1">The sequence shown here is derived from an EMBL/GenBank/DDBJ whole genome shotgun (WGS) entry which is preliminary data.</text>
</comment>
<gene>
    <name evidence="1" type="primary">Acey_s0034.g2905</name>
    <name evidence="1" type="ORF">Y032_0034g2905</name>
</gene>
<keyword evidence="2" id="KW-1185">Reference proteome</keyword>
<dbReference type="EMBL" id="JARK01001370">
    <property type="protein sequence ID" value="EYC16286.1"/>
    <property type="molecule type" value="Genomic_DNA"/>
</dbReference>
<protein>
    <submittedName>
        <fullName evidence="1">Uncharacterized protein</fullName>
    </submittedName>
</protein>
<dbReference type="AlphaFoldDB" id="A0A016UMY7"/>
<evidence type="ECO:0000313" key="2">
    <source>
        <dbReference type="Proteomes" id="UP000024635"/>
    </source>
</evidence>
<evidence type="ECO:0000313" key="1">
    <source>
        <dbReference type="EMBL" id="EYC16286.1"/>
    </source>
</evidence>
<proteinExistence type="predicted"/>
<name>A0A016UMY7_9BILA</name>